<feature type="transmembrane region" description="Helical" evidence="1">
    <location>
        <begin position="12"/>
        <end position="29"/>
    </location>
</feature>
<reference evidence="3" key="1">
    <citation type="submission" date="2025-08" db="UniProtKB">
        <authorList>
            <consortium name="RefSeq"/>
        </authorList>
    </citation>
    <scope>IDENTIFICATION</scope>
</reference>
<dbReference type="Proteomes" id="UP000694867">
    <property type="component" value="Unplaced"/>
</dbReference>
<evidence type="ECO:0000313" key="3">
    <source>
        <dbReference type="RefSeq" id="XP_003743947.1"/>
    </source>
</evidence>
<keyword evidence="1" id="KW-0472">Membrane</keyword>
<keyword evidence="2" id="KW-1185">Reference proteome</keyword>
<accession>A0AAJ6VXQ1</accession>
<gene>
    <name evidence="3" type="primary">LOC100899702</name>
</gene>
<evidence type="ECO:0000256" key="1">
    <source>
        <dbReference type="SAM" id="Phobius"/>
    </source>
</evidence>
<sequence length="139" mass="15569">MALRSLLSKLYRPCPLIVVMVLIIIVVLLTRPDKVSVTPGLDPFWRAEHYAQLSIGSAFDDLSIERKSFTYHLNKAAWYGSFISAAQTSPESPALMLIVLEALQKGFAASLKNAGFSEDEQERFRRFSCGVLVNQGNYR</sequence>
<dbReference type="RefSeq" id="XP_003743947.1">
    <property type="nucleotide sequence ID" value="XM_003743899.1"/>
</dbReference>
<dbReference type="KEGG" id="goe:100899702"/>
<keyword evidence="1" id="KW-0812">Transmembrane</keyword>
<dbReference type="GeneID" id="100899702"/>
<organism evidence="2 3">
    <name type="scientific">Galendromus occidentalis</name>
    <name type="common">western predatory mite</name>
    <dbReference type="NCBI Taxonomy" id="34638"/>
    <lineage>
        <taxon>Eukaryota</taxon>
        <taxon>Metazoa</taxon>
        <taxon>Ecdysozoa</taxon>
        <taxon>Arthropoda</taxon>
        <taxon>Chelicerata</taxon>
        <taxon>Arachnida</taxon>
        <taxon>Acari</taxon>
        <taxon>Parasitiformes</taxon>
        <taxon>Mesostigmata</taxon>
        <taxon>Gamasina</taxon>
        <taxon>Phytoseioidea</taxon>
        <taxon>Phytoseiidae</taxon>
        <taxon>Typhlodrominae</taxon>
        <taxon>Galendromus</taxon>
    </lineage>
</organism>
<proteinExistence type="predicted"/>
<dbReference type="AlphaFoldDB" id="A0AAJ6VXQ1"/>
<protein>
    <submittedName>
        <fullName evidence="3">Dipeptidyl peptidase 3</fullName>
    </submittedName>
</protein>
<evidence type="ECO:0000313" key="2">
    <source>
        <dbReference type="Proteomes" id="UP000694867"/>
    </source>
</evidence>
<keyword evidence="1" id="KW-1133">Transmembrane helix</keyword>
<name>A0AAJ6VXQ1_9ACAR</name>